<dbReference type="Pfam" id="PF01638">
    <property type="entry name" value="HxlR"/>
    <property type="match status" value="1"/>
</dbReference>
<dbReference type="PROSITE" id="PS51118">
    <property type="entry name" value="HTH_HXLR"/>
    <property type="match status" value="1"/>
</dbReference>
<dbReference type="EMBL" id="BSNI01000001">
    <property type="protein sequence ID" value="GLQ16113.1"/>
    <property type="molecule type" value="Genomic_DNA"/>
</dbReference>
<dbReference type="RefSeq" id="WP_284361479.1">
    <property type="nucleotide sequence ID" value="NZ_BSNI01000001.1"/>
</dbReference>
<evidence type="ECO:0000313" key="5">
    <source>
        <dbReference type="EMBL" id="GLQ16113.1"/>
    </source>
</evidence>
<keyword evidence="6" id="KW-1185">Reference proteome</keyword>
<dbReference type="CDD" id="cd00090">
    <property type="entry name" value="HTH_ARSR"/>
    <property type="match status" value="1"/>
</dbReference>
<dbReference type="InterPro" id="IPR036390">
    <property type="entry name" value="WH_DNA-bd_sf"/>
</dbReference>
<dbReference type="InterPro" id="IPR036388">
    <property type="entry name" value="WH-like_DNA-bd_sf"/>
</dbReference>
<dbReference type="Proteomes" id="UP001161405">
    <property type="component" value="Unassembled WGS sequence"/>
</dbReference>
<keyword evidence="3" id="KW-0804">Transcription</keyword>
<reference evidence="5" key="2">
    <citation type="submission" date="2023-01" db="EMBL/GenBank/DDBJ databases">
        <title>Draft genome sequence of Maritalea porphyrae strain NBRC 107169.</title>
        <authorList>
            <person name="Sun Q."/>
            <person name="Mori K."/>
        </authorList>
    </citation>
    <scope>NUCLEOTIDE SEQUENCE</scope>
    <source>
        <strain evidence="5">NBRC 107169</strain>
    </source>
</reference>
<accession>A0ABQ5ULF6</accession>
<reference evidence="5" key="1">
    <citation type="journal article" date="2014" name="Int. J. Syst. Evol. Microbiol.">
        <title>Complete genome of a new Firmicutes species belonging to the dominant human colonic microbiota ('Ruminococcus bicirculans') reveals two chromosomes and a selective capacity to utilize plant glucans.</title>
        <authorList>
            <consortium name="NISC Comparative Sequencing Program"/>
            <person name="Wegmann U."/>
            <person name="Louis P."/>
            <person name="Goesmann A."/>
            <person name="Henrissat B."/>
            <person name="Duncan S.H."/>
            <person name="Flint H.J."/>
        </authorList>
    </citation>
    <scope>NUCLEOTIDE SEQUENCE</scope>
    <source>
        <strain evidence="5">NBRC 107169</strain>
    </source>
</reference>
<sequence length="117" mass="13209">MIDPVELYADDPTSCPVAAAVGAFSGKWKPIILHLLAQDELHFANICRALPKASKKVLTEQLRELENDGIVVRRPTNENRPRVFYSLSRTGKELAPIMLSLYKWQKDRSQKEMSDAA</sequence>
<evidence type="ECO:0000256" key="2">
    <source>
        <dbReference type="ARBA" id="ARBA00023125"/>
    </source>
</evidence>
<name>A0ABQ5ULF6_9HYPH</name>
<evidence type="ECO:0000259" key="4">
    <source>
        <dbReference type="PROSITE" id="PS51118"/>
    </source>
</evidence>
<gene>
    <name evidence="5" type="ORF">GCM10007879_03620</name>
</gene>
<feature type="domain" description="HTH hxlR-type" evidence="4">
    <location>
        <begin position="15"/>
        <end position="113"/>
    </location>
</feature>
<dbReference type="SUPFAM" id="SSF46785">
    <property type="entry name" value="Winged helix' DNA-binding domain"/>
    <property type="match status" value="1"/>
</dbReference>
<dbReference type="PANTHER" id="PTHR33204">
    <property type="entry name" value="TRANSCRIPTIONAL REGULATOR, MARR FAMILY"/>
    <property type="match status" value="1"/>
</dbReference>
<evidence type="ECO:0000313" key="6">
    <source>
        <dbReference type="Proteomes" id="UP001161405"/>
    </source>
</evidence>
<dbReference type="InterPro" id="IPR011991">
    <property type="entry name" value="ArsR-like_HTH"/>
</dbReference>
<dbReference type="PANTHER" id="PTHR33204:SF29">
    <property type="entry name" value="TRANSCRIPTIONAL REGULATOR"/>
    <property type="match status" value="1"/>
</dbReference>
<evidence type="ECO:0000256" key="1">
    <source>
        <dbReference type="ARBA" id="ARBA00023015"/>
    </source>
</evidence>
<evidence type="ECO:0000256" key="3">
    <source>
        <dbReference type="ARBA" id="ARBA00023163"/>
    </source>
</evidence>
<organism evidence="5 6">
    <name type="scientific">Maritalea porphyrae</name>
    <dbReference type="NCBI Taxonomy" id="880732"/>
    <lineage>
        <taxon>Bacteria</taxon>
        <taxon>Pseudomonadati</taxon>
        <taxon>Pseudomonadota</taxon>
        <taxon>Alphaproteobacteria</taxon>
        <taxon>Hyphomicrobiales</taxon>
        <taxon>Devosiaceae</taxon>
        <taxon>Maritalea</taxon>
    </lineage>
</organism>
<protein>
    <submittedName>
        <fullName evidence="5">Transcriptional regulator</fullName>
    </submittedName>
</protein>
<proteinExistence type="predicted"/>
<keyword evidence="2" id="KW-0238">DNA-binding</keyword>
<dbReference type="InterPro" id="IPR002577">
    <property type="entry name" value="HTH_HxlR"/>
</dbReference>
<keyword evidence="1" id="KW-0805">Transcription regulation</keyword>
<dbReference type="Gene3D" id="1.10.10.10">
    <property type="entry name" value="Winged helix-like DNA-binding domain superfamily/Winged helix DNA-binding domain"/>
    <property type="match status" value="1"/>
</dbReference>
<comment type="caution">
    <text evidence="5">The sequence shown here is derived from an EMBL/GenBank/DDBJ whole genome shotgun (WGS) entry which is preliminary data.</text>
</comment>